<reference evidence="3" key="1">
    <citation type="journal article" date="2014" name="Proc. Natl. Acad. Sci. U.S.A.">
        <title>Extensive sampling of basidiomycete genomes demonstrates inadequacy of the white-rot/brown-rot paradigm for wood decay fungi.</title>
        <authorList>
            <person name="Riley R."/>
            <person name="Salamov A.A."/>
            <person name="Brown D.W."/>
            <person name="Nagy L.G."/>
            <person name="Floudas D."/>
            <person name="Held B.W."/>
            <person name="Levasseur A."/>
            <person name="Lombard V."/>
            <person name="Morin E."/>
            <person name="Otillar R."/>
            <person name="Lindquist E.A."/>
            <person name="Sun H."/>
            <person name="LaButti K.M."/>
            <person name="Schmutz J."/>
            <person name="Jabbour D."/>
            <person name="Luo H."/>
            <person name="Baker S.E."/>
            <person name="Pisabarro A.G."/>
            <person name="Walton J.D."/>
            <person name="Blanchette R.A."/>
            <person name="Henrissat B."/>
            <person name="Martin F."/>
            <person name="Cullen D."/>
            <person name="Hibbett D.S."/>
            <person name="Grigoriev I.V."/>
        </authorList>
    </citation>
    <scope>NUCLEOTIDE SEQUENCE [LARGE SCALE GENOMIC DNA]</scope>
    <source>
        <strain evidence="3">CBS 339.88</strain>
    </source>
</reference>
<evidence type="ECO:0000313" key="2">
    <source>
        <dbReference type="EMBL" id="KDR84372.1"/>
    </source>
</evidence>
<keyword evidence="3" id="KW-1185">Reference proteome</keyword>
<sequence>MAPEPLRFATRLVEILFFNAVSLFKEVQSRAPQTCGDPTQAESFIQGWSSSFKSHVLEGRFAFVNADDEGADWQVQGTIFRAWKSAQTNTVPFFRLFDPTTSDFIFVTSPTGAAPVISGFQTQASIGQVYETQICDSVPLYVVAQAAVGDHWYTTELSERDELISVGWLDEGIAAYVLPLDGR</sequence>
<evidence type="ECO:0000313" key="3">
    <source>
        <dbReference type="Proteomes" id="UP000027222"/>
    </source>
</evidence>
<proteinExistence type="predicted"/>
<dbReference type="InterPro" id="IPR043708">
    <property type="entry name" value="DUF5648"/>
</dbReference>
<dbReference type="HOGENOM" id="CLU_093541_1_0_1"/>
<dbReference type="Pfam" id="PF18885">
    <property type="entry name" value="DUF5648"/>
    <property type="match status" value="1"/>
</dbReference>
<dbReference type="AlphaFoldDB" id="A0A067TPX3"/>
<organism evidence="2 3">
    <name type="scientific">Galerina marginata (strain CBS 339.88)</name>
    <dbReference type="NCBI Taxonomy" id="685588"/>
    <lineage>
        <taxon>Eukaryota</taxon>
        <taxon>Fungi</taxon>
        <taxon>Dikarya</taxon>
        <taxon>Basidiomycota</taxon>
        <taxon>Agaricomycotina</taxon>
        <taxon>Agaricomycetes</taxon>
        <taxon>Agaricomycetidae</taxon>
        <taxon>Agaricales</taxon>
        <taxon>Agaricineae</taxon>
        <taxon>Strophariaceae</taxon>
        <taxon>Galerina</taxon>
    </lineage>
</organism>
<dbReference type="Proteomes" id="UP000027222">
    <property type="component" value="Unassembled WGS sequence"/>
</dbReference>
<feature type="domain" description="DUF5648" evidence="1">
    <location>
        <begin position="47"/>
        <end position="178"/>
    </location>
</feature>
<accession>A0A067TPX3</accession>
<protein>
    <recommendedName>
        <fullName evidence="1">DUF5648 domain-containing protein</fullName>
    </recommendedName>
</protein>
<dbReference type="OrthoDB" id="9971254at2759"/>
<dbReference type="EMBL" id="KL142368">
    <property type="protein sequence ID" value="KDR84372.1"/>
    <property type="molecule type" value="Genomic_DNA"/>
</dbReference>
<evidence type="ECO:0000259" key="1">
    <source>
        <dbReference type="Pfam" id="PF18885"/>
    </source>
</evidence>
<name>A0A067TPX3_GALM3</name>
<gene>
    <name evidence="2" type="ORF">GALMADRAFT_133687</name>
</gene>